<evidence type="ECO:0000256" key="3">
    <source>
        <dbReference type="ARBA" id="ARBA00022448"/>
    </source>
</evidence>
<dbReference type="Gene3D" id="3.10.105.10">
    <property type="entry name" value="Dipeptide-binding Protein, Domain 3"/>
    <property type="match status" value="1"/>
</dbReference>
<feature type="signal peptide" evidence="5">
    <location>
        <begin position="1"/>
        <end position="22"/>
    </location>
</feature>
<sequence length="530" mass="57436">MRHLLAGAAIAALLTGAVPASAETPDDQLIAGFAMTNVLTMDPAAITGGEAVQILNNVYDALLELEPRGGKLLPRLAESWTIAPDNMSVTFTLRPDAVFASGNPVTAEDVKFSLARVLQLGQAQASGLTSRGFTAEGVDEHFVVEDDRSFTINLPQADDPKLLLMYLTQAGVGSVLDSKLVMENEADGDMGQAWLVNNSAGSGAFTLGGWRANEYVILTRNDNFWGEAPDMARVLMRHLPESQSQRLGLEQGDLDVGFSLAAPDLKALEANEEITVETQPTAGFYYLAVSMEDERYADPKVREALRYLIDYAGINAAIMPYFGVERQRPINSAAFGALEDPGYALDVDKARSLLAEAGYPDGFATTLRVISDQEFLDAATAIQGTLAQAGIDAEIITGDGGQIYGAMRERDFELLVGRGGGGQQPHPDSNLRALVYNPDNSQEAGLTNYQGWRTSYQDEELNALIEAALVERVEARQVEMYQEIQQLIDSKVTSIQPFSERVVSAAFQDEVAGLVIDPWISRFEDVTKAR</sequence>
<evidence type="ECO:0000256" key="1">
    <source>
        <dbReference type="ARBA" id="ARBA00004418"/>
    </source>
</evidence>
<dbReference type="PANTHER" id="PTHR30290:SF10">
    <property type="entry name" value="PERIPLASMIC OLIGOPEPTIDE-BINDING PROTEIN-RELATED"/>
    <property type="match status" value="1"/>
</dbReference>
<keyword evidence="3" id="KW-0813">Transport</keyword>
<comment type="caution">
    <text evidence="7">The sequence shown here is derived from an EMBL/GenBank/DDBJ whole genome shotgun (WGS) entry which is preliminary data.</text>
</comment>
<name>A0ABR6HSM3_9RHOB</name>
<evidence type="ECO:0000256" key="5">
    <source>
        <dbReference type="SAM" id="SignalP"/>
    </source>
</evidence>
<comment type="similarity">
    <text evidence="2">Belongs to the bacterial solute-binding protein 5 family.</text>
</comment>
<dbReference type="PIRSF" id="PIRSF002741">
    <property type="entry name" value="MppA"/>
    <property type="match status" value="1"/>
</dbReference>
<keyword evidence="8" id="KW-1185">Reference proteome</keyword>
<dbReference type="Gene3D" id="3.90.76.10">
    <property type="entry name" value="Dipeptide-binding Protein, Domain 1"/>
    <property type="match status" value="1"/>
</dbReference>
<dbReference type="InterPro" id="IPR039424">
    <property type="entry name" value="SBP_5"/>
</dbReference>
<comment type="subcellular location">
    <subcellularLocation>
        <location evidence="1">Periplasm</location>
    </subcellularLocation>
</comment>
<proteinExistence type="inferred from homology"/>
<dbReference type="InterPro" id="IPR030678">
    <property type="entry name" value="Peptide/Ni-bd"/>
</dbReference>
<dbReference type="InterPro" id="IPR000914">
    <property type="entry name" value="SBP_5_dom"/>
</dbReference>
<evidence type="ECO:0000313" key="8">
    <source>
        <dbReference type="Proteomes" id="UP000576152"/>
    </source>
</evidence>
<accession>A0ABR6HSM3</accession>
<dbReference type="EMBL" id="JACIBX010000016">
    <property type="protein sequence ID" value="MBB3713560.1"/>
    <property type="molecule type" value="Genomic_DNA"/>
</dbReference>
<protein>
    <submittedName>
        <fullName evidence="7">Peptide/nickel transport system substrate-binding protein</fullName>
    </submittedName>
</protein>
<dbReference type="Gene3D" id="3.40.190.10">
    <property type="entry name" value="Periplasmic binding protein-like II"/>
    <property type="match status" value="1"/>
</dbReference>
<reference evidence="7 8" key="1">
    <citation type="submission" date="2020-08" db="EMBL/GenBank/DDBJ databases">
        <title>Genomic Encyclopedia of Type Strains, Phase III (KMG-III): the genomes of soil and plant-associated and newly described type strains.</title>
        <authorList>
            <person name="Whitman W."/>
        </authorList>
    </citation>
    <scope>NUCLEOTIDE SEQUENCE [LARGE SCALE GENOMIC DNA]</scope>
    <source>
        <strain evidence="7 8">CECT 8572</strain>
    </source>
</reference>
<dbReference type="PANTHER" id="PTHR30290">
    <property type="entry name" value="PERIPLASMIC BINDING COMPONENT OF ABC TRANSPORTER"/>
    <property type="match status" value="1"/>
</dbReference>
<keyword evidence="4 5" id="KW-0732">Signal</keyword>
<feature type="domain" description="Solute-binding protein family 5" evidence="6">
    <location>
        <begin position="72"/>
        <end position="440"/>
    </location>
</feature>
<dbReference type="SUPFAM" id="SSF53850">
    <property type="entry name" value="Periplasmic binding protein-like II"/>
    <property type="match status" value="1"/>
</dbReference>
<gene>
    <name evidence="7" type="ORF">FHS00_003164</name>
</gene>
<feature type="chain" id="PRO_5046068229" evidence="5">
    <location>
        <begin position="23"/>
        <end position="530"/>
    </location>
</feature>
<dbReference type="CDD" id="cd08512">
    <property type="entry name" value="PBP2_NikA_DppA_OppA_like_7"/>
    <property type="match status" value="1"/>
</dbReference>
<evidence type="ECO:0000256" key="2">
    <source>
        <dbReference type="ARBA" id="ARBA00005695"/>
    </source>
</evidence>
<dbReference type="Proteomes" id="UP000576152">
    <property type="component" value="Unassembled WGS sequence"/>
</dbReference>
<dbReference type="RefSeq" id="WP_183475038.1">
    <property type="nucleotide sequence ID" value="NZ_JACIBX010000016.1"/>
</dbReference>
<organism evidence="7 8">
    <name type="scientific">Limimaricola variabilis</name>
    <dbReference type="NCBI Taxonomy" id="1492771"/>
    <lineage>
        <taxon>Bacteria</taxon>
        <taxon>Pseudomonadati</taxon>
        <taxon>Pseudomonadota</taxon>
        <taxon>Alphaproteobacteria</taxon>
        <taxon>Rhodobacterales</taxon>
        <taxon>Paracoccaceae</taxon>
        <taxon>Limimaricola</taxon>
    </lineage>
</organism>
<evidence type="ECO:0000259" key="6">
    <source>
        <dbReference type="Pfam" id="PF00496"/>
    </source>
</evidence>
<evidence type="ECO:0000256" key="4">
    <source>
        <dbReference type="ARBA" id="ARBA00022729"/>
    </source>
</evidence>
<evidence type="ECO:0000313" key="7">
    <source>
        <dbReference type="EMBL" id="MBB3713560.1"/>
    </source>
</evidence>
<dbReference type="Pfam" id="PF00496">
    <property type="entry name" value="SBP_bac_5"/>
    <property type="match status" value="1"/>
</dbReference>